<dbReference type="Pfam" id="PF01556">
    <property type="entry name" value="DnaJ_C"/>
    <property type="match status" value="1"/>
</dbReference>
<keyword evidence="4" id="KW-1185">Reference proteome</keyword>
<name>A0AAD3HRW6_9CHLO</name>
<gene>
    <name evidence="3" type="ORF">Agub_g13155</name>
</gene>
<evidence type="ECO:0000259" key="2">
    <source>
        <dbReference type="Pfam" id="PF01556"/>
    </source>
</evidence>
<dbReference type="GO" id="GO:0006457">
    <property type="term" value="P:protein folding"/>
    <property type="evidence" value="ECO:0007669"/>
    <property type="project" value="InterPro"/>
</dbReference>
<dbReference type="InterPro" id="IPR008971">
    <property type="entry name" value="HSP40/DnaJ_pept-bd"/>
</dbReference>
<dbReference type="InterPro" id="IPR051339">
    <property type="entry name" value="DnaJ_subfamily_B"/>
</dbReference>
<dbReference type="CDD" id="cd10747">
    <property type="entry name" value="DnaJ_C"/>
    <property type="match status" value="1"/>
</dbReference>
<dbReference type="FunFam" id="2.60.260.20:FF:000077">
    <property type="entry name" value="DnaJ-like protein"/>
    <property type="match status" value="1"/>
</dbReference>
<dbReference type="AlphaFoldDB" id="A0AAD3HRW6"/>
<dbReference type="GO" id="GO:0051082">
    <property type="term" value="F:unfolded protein binding"/>
    <property type="evidence" value="ECO:0007669"/>
    <property type="project" value="InterPro"/>
</dbReference>
<dbReference type="PANTHER" id="PTHR24078">
    <property type="entry name" value="DNAJ HOMOLOG SUBFAMILY C MEMBER"/>
    <property type="match status" value="1"/>
</dbReference>
<feature type="domain" description="Chaperone DnaJ C-terminal" evidence="2">
    <location>
        <begin position="10"/>
        <end position="171"/>
    </location>
</feature>
<organism evidence="3 4">
    <name type="scientific">Astrephomene gubernaculifera</name>
    <dbReference type="NCBI Taxonomy" id="47775"/>
    <lineage>
        <taxon>Eukaryota</taxon>
        <taxon>Viridiplantae</taxon>
        <taxon>Chlorophyta</taxon>
        <taxon>core chlorophytes</taxon>
        <taxon>Chlorophyceae</taxon>
        <taxon>CS clade</taxon>
        <taxon>Chlamydomonadales</taxon>
        <taxon>Astrephomenaceae</taxon>
        <taxon>Astrephomene</taxon>
    </lineage>
</organism>
<dbReference type="SUPFAM" id="SSF49493">
    <property type="entry name" value="HSP40/DnaJ peptide-binding domain"/>
    <property type="match status" value="2"/>
</dbReference>
<dbReference type="FunFam" id="2.60.260.20:FF:000015">
    <property type="entry name" value="Heat shock protein 40"/>
    <property type="match status" value="1"/>
</dbReference>
<dbReference type="GO" id="GO:0005829">
    <property type="term" value="C:cytosol"/>
    <property type="evidence" value="ECO:0007669"/>
    <property type="project" value="TreeGrafter"/>
</dbReference>
<dbReference type="InterPro" id="IPR002939">
    <property type="entry name" value="DnaJ_C"/>
</dbReference>
<reference evidence="3 4" key="1">
    <citation type="journal article" date="2021" name="Sci. Rep.">
        <title>Genome sequencing of the multicellular alga Astrephomene provides insights into convergent evolution of germ-soma differentiation.</title>
        <authorList>
            <person name="Yamashita S."/>
            <person name="Yamamoto K."/>
            <person name="Matsuzaki R."/>
            <person name="Suzuki S."/>
            <person name="Yamaguchi H."/>
            <person name="Hirooka S."/>
            <person name="Minakuchi Y."/>
            <person name="Miyagishima S."/>
            <person name="Kawachi M."/>
            <person name="Toyoda A."/>
            <person name="Nozaki H."/>
        </authorList>
    </citation>
    <scope>NUCLEOTIDE SEQUENCE [LARGE SCALE GENOMIC DNA]</scope>
    <source>
        <strain evidence="3 4">NIES-4017</strain>
    </source>
</reference>
<evidence type="ECO:0000313" key="3">
    <source>
        <dbReference type="EMBL" id="GFR50868.1"/>
    </source>
</evidence>
<dbReference type="Proteomes" id="UP001054857">
    <property type="component" value="Unassembled WGS sequence"/>
</dbReference>
<accession>A0AAD3HRW6</accession>
<sequence>GGRNAGPAKVEVPLKVSLEDLYLGVTKKLRITRQMVDGASGKMVPVQEEIQIDVKPGWKEGTKITFQGKGDEHPDRPADDLVFILREQPHPSFTRDGNDLVTTVKLPLVTALTGGSVSVTTLDGRRLPLNLDRIVTPGSERVVAGKGMPINKGPQAGQKGNLRIKFDVVFPTSLTQAQKDRIRPVLAGV</sequence>
<feature type="non-terminal residue" evidence="3">
    <location>
        <position position="1"/>
    </location>
</feature>
<dbReference type="EMBL" id="BMAR01000042">
    <property type="protein sequence ID" value="GFR50868.1"/>
    <property type="molecule type" value="Genomic_DNA"/>
</dbReference>
<proteinExistence type="predicted"/>
<dbReference type="Gene3D" id="2.60.260.20">
    <property type="entry name" value="Urease metallochaperone UreE, N-terminal domain"/>
    <property type="match status" value="2"/>
</dbReference>
<dbReference type="GO" id="GO:0051087">
    <property type="term" value="F:protein-folding chaperone binding"/>
    <property type="evidence" value="ECO:0007669"/>
    <property type="project" value="TreeGrafter"/>
</dbReference>
<keyword evidence="1" id="KW-0143">Chaperone</keyword>
<protein>
    <recommendedName>
        <fullName evidence="2">Chaperone DnaJ C-terminal domain-containing protein</fullName>
    </recommendedName>
</protein>
<dbReference type="PANTHER" id="PTHR24078:SF562">
    <property type="entry name" value="DNAJ DOMAIN CONTAINING PROTEIN"/>
    <property type="match status" value="1"/>
</dbReference>
<comment type="caution">
    <text evidence="3">The sequence shown here is derived from an EMBL/GenBank/DDBJ whole genome shotgun (WGS) entry which is preliminary data.</text>
</comment>
<evidence type="ECO:0000256" key="1">
    <source>
        <dbReference type="ARBA" id="ARBA00023186"/>
    </source>
</evidence>
<evidence type="ECO:0000313" key="4">
    <source>
        <dbReference type="Proteomes" id="UP001054857"/>
    </source>
</evidence>